<proteinExistence type="predicted"/>
<keyword evidence="2" id="KW-1133">Transmembrane helix</keyword>
<name>A0A8S5LEV6_9CAUD</name>
<feature type="region of interest" description="Disordered" evidence="1">
    <location>
        <begin position="1"/>
        <end position="21"/>
    </location>
</feature>
<sequence length="156" mass="18400">MRLSQMPTSDSSQAPNTQTRKTHLMIDEAEEQRVKLVHEYYGVNTDTETPAYDTRSRTALQREHEHITRQIHHSLDMRDRIEDHTFFAALLTFVLAMLTLTSMMGEQNWLSLGVLGMGWLFCGVTVGKLIRERRYHQRRLRDLWARDNEIKQVIWS</sequence>
<evidence type="ECO:0000313" key="3">
    <source>
        <dbReference type="EMBL" id="DAD68572.1"/>
    </source>
</evidence>
<accession>A0A8S5LEV6</accession>
<dbReference type="EMBL" id="BK014704">
    <property type="protein sequence ID" value="DAD68572.1"/>
    <property type="molecule type" value="Genomic_DNA"/>
</dbReference>
<feature type="transmembrane region" description="Helical" evidence="2">
    <location>
        <begin position="109"/>
        <end position="130"/>
    </location>
</feature>
<feature type="compositionally biased region" description="Polar residues" evidence="1">
    <location>
        <begin position="1"/>
        <end position="19"/>
    </location>
</feature>
<keyword evidence="2" id="KW-0472">Membrane</keyword>
<feature type="transmembrane region" description="Helical" evidence="2">
    <location>
        <begin position="85"/>
        <end position="103"/>
    </location>
</feature>
<keyword evidence="2" id="KW-0812">Transmembrane</keyword>
<protein>
    <submittedName>
        <fullName evidence="3">Uncharacterized protein</fullName>
    </submittedName>
</protein>
<evidence type="ECO:0000256" key="1">
    <source>
        <dbReference type="SAM" id="MobiDB-lite"/>
    </source>
</evidence>
<evidence type="ECO:0000256" key="2">
    <source>
        <dbReference type="SAM" id="Phobius"/>
    </source>
</evidence>
<reference evidence="3" key="1">
    <citation type="journal article" date="2021" name="Proc. Natl. Acad. Sci. U.S.A.">
        <title>A Catalog of Tens of Thousands of Viruses from Human Metagenomes Reveals Hidden Associations with Chronic Diseases.</title>
        <authorList>
            <person name="Tisza M.J."/>
            <person name="Buck C.B."/>
        </authorList>
    </citation>
    <scope>NUCLEOTIDE SEQUENCE</scope>
    <source>
        <strain evidence="3">Ct3CA7</strain>
    </source>
</reference>
<organism evidence="3">
    <name type="scientific">Siphoviridae sp. ct3CA7</name>
    <dbReference type="NCBI Taxonomy" id="2823561"/>
    <lineage>
        <taxon>Viruses</taxon>
        <taxon>Duplodnaviria</taxon>
        <taxon>Heunggongvirae</taxon>
        <taxon>Uroviricota</taxon>
        <taxon>Caudoviricetes</taxon>
    </lineage>
</organism>